<evidence type="ECO:0000313" key="2">
    <source>
        <dbReference type="Proteomes" id="UP001231649"/>
    </source>
</evidence>
<comment type="caution">
    <text evidence="1">The sequence shown here is derived from an EMBL/GenBank/DDBJ whole genome shotgun (WGS) entry which is preliminary data.</text>
</comment>
<organism evidence="1 2">
    <name type="scientific">Mythimna loreyi</name>
    <dbReference type="NCBI Taxonomy" id="667449"/>
    <lineage>
        <taxon>Eukaryota</taxon>
        <taxon>Metazoa</taxon>
        <taxon>Ecdysozoa</taxon>
        <taxon>Arthropoda</taxon>
        <taxon>Hexapoda</taxon>
        <taxon>Insecta</taxon>
        <taxon>Pterygota</taxon>
        <taxon>Neoptera</taxon>
        <taxon>Endopterygota</taxon>
        <taxon>Lepidoptera</taxon>
        <taxon>Glossata</taxon>
        <taxon>Ditrysia</taxon>
        <taxon>Noctuoidea</taxon>
        <taxon>Noctuidae</taxon>
        <taxon>Noctuinae</taxon>
        <taxon>Hadenini</taxon>
        <taxon>Mythimna</taxon>
    </lineage>
</organism>
<gene>
    <name evidence="1" type="ORF">PYW08_013005</name>
</gene>
<dbReference type="EMBL" id="CM056808">
    <property type="protein sequence ID" value="KAJ8704281.1"/>
    <property type="molecule type" value="Genomic_DNA"/>
</dbReference>
<name>A0ACC2PZA3_9NEOP</name>
<accession>A0ACC2PZA3</accession>
<protein>
    <submittedName>
        <fullName evidence="1">Uncharacterized protein</fullName>
    </submittedName>
</protein>
<sequence length="413" mass="48810">MEQLAINQTEIYDCLVKLLTNIKKDGADRKTIDYCKRKLELLENYWRDYQRNHRKCCEFAEFDHVYFTKNCFDKAEEVYRSTKQLITRTMENLLPKQQGVNQPLAEARITNQSGHSSGSQESQQQRSEMPVPEENGKLEGLIKKQTINFRAFMRTVATIEIDQLQSKWEFDDALKSLQSRWTIIDNLHWEIESENGNEDAWYQEEFTRYERMYNDLKKTISSKMWSVSHRDKCTPQMDIPTFQENYHQWTSFKDLFTETIHRNPSLSNAQKMQFLKSKVTGEAERLIHHLQISSENYEVCWEILNHRYGNKRLIFTSHVNIMLNIPNMQQPSIGMFKKLHDVTKECLHAIQNMGVDITTWDPLLVLLLGQKLDSETFAEYIESVKNPRELPNLQEFLGFLENKFTHSSRSISP</sequence>
<proteinExistence type="predicted"/>
<keyword evidence="2" id="KW-1185">Reference proteome</keyword>
<reference evidence="1" key="1">
    <citation type="submission" date="2023-03" db="EMBL/GenBank/DDBJ databases">
        <title>Chromosome-level genomes of two armyworms, Mythimna separata and Mythimna loreyi, provide insights into the biosynthesis and reception of sex pheromones.</title>
        <authorList>
            <person name="Zhao H."/>
        </authorList>
    </citation>
    <scope>NUCLEOTIDE SEQUENCE</scope>
    <source>
        <strain evidence="1">BeijingLab</strain>
    </source>
</reference>
<dbReference type="Proteomes" id="UP001231649">
    <property type="component" value="Chromosome 32"/>
</dbReference>
<evidence type="ECO:0000313" key="1">
    <source>
        <dbReference type="EMBL" id="KAJ8704281.1"/>
    </source>
</evidence>